<proteinExistence type="predicted"/>
<protein>
    <submittedName>
        <fullName evidence="2">Phage tail family protein</fullName>
    </submittedName>
</protein>
<evidence type="ECO:0000313" key="3">
    <source>
        <dbReference type="Proteomes" id="UP000680206"/>
    </source>
</evidence>
<sequence length="310" mass="33598">MPIYTQQITDIGTHGPPPELTTVAWESPLGQVTILSDWPSGYLVQPGARGLDMPTFKAYEDESPGIHGNRRRDTKANAREIMIPIAIYADDGRPAFLERKRRLLRDLSPLDGDGRGTLTLTEADGSSRSITAIYASGAEGAEDADSAGRRWITYGLTWTCESPFWLGPEFTRTFRGVGDDTPFFPSGVPWVVSDSQVLGTGVKITNPGDVPAFPVWTISGPISAATFRHPTGGSWTLTRNLSAADVAVIDCRERIETAILNGTENLWPNIDEAAVLWPLLRGSNTVDLVVAGSTSATTVKVRLQPRYLSA</sequence>
<gene>
    <name evidence="2" type="ORF">J4709_26760</name>
</gene>
<keyword evidence="3" id="KW-1185">Reference proteome</keyword>
<evidence type="ECO:0000313" key="2">
    <source>
        <dbReference type="EMBL" id="MBO2461190.1"/>
    </source>
</evidence>
<dbReference type="Pfam" id="PF22768">
    <property type="entry name" value="SPP1_Dit"/>
    <property type="match status" value="1"/>
</dbReference>
<dbReference type="InterPro" id="IPR054738">
    <property type="entry name" value="Siphovirus-type_tail_C"/>
</dbReference>
<comment type="caution">
    <text evidence="2">The sequence shown here is derived from an EMBL/GenBank/DDBJ whole genome shotgun (WGS) entry which is preliminary data.</text>
</comment>
<dbReference type="EMBL" id="JAGEPF010000016">
    <property type="protein sequence ID" value="MBO2461190.1"/>
    <property type="molecule type" value="Genomic_DNA"/>
</dbReference>
<name>A0ABS3RWR2_9ACTN</name>
<feature type="domain" description="Siphovirus-type tail component C-terminal" evidence="1">
    <location>
        <begin position="208"/>
        <end position="306"/>
    </location>
</feature>
<organism evidence="2 3">
    <name type="scientific">Actinomadura violacea</name>
    <dbReference type="NCBI Taxonomy" id="2819934"/>
    <lineage>
        <taxon>Bacteria</taxon>
        <taxon>Bacillati</taxon>
        <taxon>Actinomycetota</taxon>
        <taxon>Actinomycetes</taxon>
        <taxon>Streptosporangiales</taxon>
        <taxon>Thermomonosporaceae</taxon>
        <taxon>Actinomadura</taxon>
    </lineage>
</organism>
<evidence type="ECO:0000259" key="1">
    <source>
        <dbReference type="Pfam" id="PF22768"/>
    </source>
</evidence>
<accession>A0ABS3RWR2</accession>
<reference evidence="2 3" key="1">
    <citation type="submission" date="2021-03" db="EMBL/GenBank/DDBJ databases">
        <title>Actinomadura violae sp. nov., isolated from lichen in Thailand.</title>
        <authorList>
            <person name="Kanchanasin P."/>
            <person name="Saeng-In P."/>
            <person name="Phongsopitanun W."/>
            <person name="Yuki M."/>
            <person name="Kudo T."/>
            <person name="Ohkuma M."/>
            <person name="Tanasupawat S."/>
        </authorList>
    </citation>
    <scope>NUCLEOTIDE SEQUENCE [LARGE SCALE GENOMIC DNA]</scope>
    <source>
        <strain evidence="2 3">LCR2-06</strain>
    </source>
</reference>
<dbReference type="RefSeq" id="WP_208244551.1">
    <property type="nucleotide sequence ID" value="NZ_JAGEPF010000016.1"/>
</dbReference>
<dbReference type="Proteomes" id="UP000680206">
    <property type="component" value="Unassembled WGS sequence"/>
</dbReference>